<keyword evidence="3" id="KW-1185">Reference proteome</keyword>
<dbReference type="RefSeq" id="WP_121898951.1">
    <property type="nucleotide sequence ID" value="NZ_RCNT01000008.1"/>
</dbReference>
<dbReference type="PROSITE" id="PS51318">
    <property type="entry name" value="TAT"/>
    <property type="match status" value="1"/>
</dbReference>
<dbReference type="OrthoDB" id="5624218at2"/>
<protein>
    <submittedName>
        <fullName evidence="2">DUF1513 domain-containing protein</fullName>
    </submittedName>
</protein>
<name>A0A3L9XYC8_9RHOB</name>
<dbReference type="Proteomes" id="UP000281343">
    <property type="component" value="Unassembled WGS sequence"/>
</dbReference>
<accession>A0A3L9XYC8</accession>
<sequence length="360" mass="37510">MPSRRAFLAGILAAASVSRASWADVGDPGYLSAARATDGTYRLCGLTPDGHLVFSLPLPGRGHAAAAHPHYPQAVAFARRPGTFADVIDCGTGVHTARLAAPPGRHFYGHGTFSADGGRLYTTENDLETLEGRIGIWDAGSGYARIGDMPSGGVGPHDLRRLPGSDALVVANGGIATHPDSGRAKLNLPTMRANLTYLDDRGAVLDQIELPEAQRLNSIRHLSIRPDGFVAAAMQWQGAETIYPPLLLLHRLGDGAPQLLEAPWEIQRGLRGYAGSVSFSGNGAEIAITSPRGGAIHRFDGESGGFLGAVAAADVCGLGPAPGGFVASTGGGDILTVAGRSVTRTRHDALQWDNHLVSLT</sequence>
<evidence type="ECO:0000256" key="1">
    <source>
        <dbReference type="SAM" id="SignalP"/>
    </source>
</evidence>
<proteinExistence type="predicted"/>
<evidence type="ECO:0000313" key="2">
    <source>
        <dbReference type="EMBL" id="RMA41232.1"/>
    </source>
</evidence>
<dbReference type="AlphaFoldDB" id="A0A3L9XYC8"/>
<dbReference type="SUPFAM" id="SSF50969">
    <property type="entry name" value="YVTN repeat-like/Quinoprotein amine dehydrogenase"/>
    <property type="match status" value="1"/>
</dbReference>
<gene>
    <name evidence="2" type="ORF">D9R08_15355</name>
</gene>
<comment type="caution">
    <text evidence="2">The sequence shown here is derived from an EMBL/GenBank/DDBJ whole genome shotgun (WGS) entry which is preliminary data.</text>
</comment>
<dbReference type="EMBL" id="RCNT01000008">
    <property type="protein sequence ID" value="RMA41232.1"/>
    <property type="molecule type" value="Genomic_DNA"/>
</dbReference>
<dbReference type="PIRSF" id="PIRSF028101">
    <property type="entry name" value="UCP028101"/>
    <property type="match status" value="1"/>
</dbReference>
<dbReference type="Pfam" id="PF07433">
    <property type="entry name" value="DUF1513"/>
    <property type="match status" value="1"/>
</dbReference>
<dbReference type="InterPro" id="IPR015943">
    <property type="entry name" value="WD40/YVTN_repeat-like_dom_sf"/>
</dbReference>
<feature type="signal peptide" evidence="1">
    <location>
        <begin position="1"/>
        <end position="23"/>
    </location>
</feature>
<organism evidence="2 3">
    <name type="scientific">Rhodophyticola porphyridii</name>
    <dbReference type="NCBI Taxonomy" id="1852017"/>
    <lineage>
        <taxon>Bacteria</taxon>
        <taxon>Pseudomonadati</taxon>
        <taxon>Pseudomonadota</taxon>
        <taxon>Alphaproteobacteria</taxon>
        <taxon>Rhodobacterales</taxon>
        <taxon>Roseobacteraceae</taxon>
        <taxon>Rhodophyticola</taxon>
    </lineage>
</organism>
<dbReference type="Gene3D" id="2.130.10.10">
    <property type="entry name" value="YVTN repeat-like/Quinoprotein amine dehydrogenase"/>
    <property type="match status" value="1"/>
</dbReference>
<evidence type="ECO:0000313" key="3">
    <source>
        <dbReference type="Proteomes" id="UP000281343"/>
    </source>
</evidence>
<feature type="chain" id="PRO_5018168473" evidence="1">
    <location>
        <begin position="24"/>
        <end position="360"/>
    </location>
</feature>
<reference evidence="2 3" key="1">
    <citation type="submission" date="2018-10" db="EMBL/GenBank/DDBJ databases">
        <authorList>
            <person name="Jung H.S."/>
            <person name="Jeon C.O."/>
        </authorList>
    </citation>
    <scope>NUCLEOTIDE SEQUENCE [LARGE SCALE GENOMIC DNA]</scope>
    <source>
        <strain evidence="2 3">MA-7-27</strain>
    </source>
</reference>
<dbReference type="InterPro" id="IPR008311">
    <property type="entry name" value="UCP028101"/>
</dbReference>
<dbReference type="InterPro" id="IPR011044">
    <property type="entry name" value="Quino_amine_DH_bsu"/>
</dbReference>
<dbReference type="InterPro" id="IPR006311">
    <property type="entry name" value="TAT_signal"/>
</dbReference>
<keyword evidence="1" id="KW-0732">Signal</keyword>